<organism evidence="1 2">
    <name type="scientific">Sphingomonas agrestis</name>
    <dbReference type="NCBI Taxonomy" id="3080540"/>
    <lineage>
        <taxon>Bacteria</taxon>
        <taxon>Pseudomonadati</taxon>
        <taxon>Pseudomonadota</taxon>
        <taxon>Alphaproteobacteria</taxon>
        <taxon>Sphingomonadales</taxon>
        <taxon>Sphingomonadaceae</taxon>
        <taxon>Sphingomonas</taxon>
    </lineage>
</organism>
<name>A0ABU3Y8G3_9SPHN</name>
<gene>
    <name evidence="1" type="ORF">RZN05_10745</name>
</gene>
<proteinExistence type="predicted"/>
<dbReference type="EMBL" id="JAWJEJ010000001">
    <property type="protein sequence ID" value="MDV3457462.1"/>
    <property type="molecule type" value="Genomic_DNA"/>
</dbReference>
<evidence type="ECO:0000313" key="1">
    <source>
        <dbReference type="EMBL" id="MDV3457462.1"/>
    </source>
</evidence>
<comment type="caution">
    <text evidence="1">The sequence shown here is derived from an EMBL/GenBank/DDBJ whole genome shotgun (WGS) entry which is preliminary data.</text>
</comment>
<evidence type="ECO:0000313" key="2">
    <source>
        <dbReference type="Proteomes" id="UP001273531"/>
    </source>
</evidence>
<reference evidence="1 2" key="1">
    <citation type="submission" date="2023-10" db="EMBL/GenBank/DDBJ databases">
        <title>Sphingomonas sp. HF-S4 16S ribosomal RNA gene Genome sequencing and assembly.</title>
        <authorList>
            <person name="Lee H."/>
        </authorList>
    </citation>
    <scope>NUCLEOTIDE SEQUENCE [LARGE SCALE GENOMIC DNA]</scope>
    <source>
        <strain evidence="1 2">HF-S4</strain>
    </source>
</reference>
<keyword evidence="2" id="KW-1185">Reference proteome</keyword>
<protein>
    <submittedName>
        <fullName evidence="1">Uncharacterized protein</fullName>
    </submittedName>
</protein>
<accession>A0ABU3Y8G3</accession>
<dbReference type="Proteomes" id="UP001273531">
    <property type="component" value="Unassembled WGS sequence"/>
</dbReference>
<dbReference type="RefSeq" id="WP_317226613.1">
    <property type="nucleotide sequence ID" value="NZ_JAWJEJ010000001.1"/>
</dbReference>
<sequence>MGKGYQRLSEIKSSMGTPILLKTGVVRAASEGVTAVQEPQVDGDVAELTVAEQQIDPSPDIATEPKAYAFDGWGMIPLELDPT</sequence>